<evidence type="ECO:0000256" key="5">
    <source>
        <dbReference type="SAM" id="MobiDB-lite"/>
    </source>
</evidence>
<reference evidence="8 9" key="1">
    <citation type="submission" date="2015-08" db="EMBL/GenBank/DDBJ databases">
        <title>Next Generation Sequencing and Analysis of the Genome of Puccinia sorghi L Schw, the Causal Agent of Maize Common Rust.</title>
        <authorList>
            <person name="Rochi L."/>
            <person name="Burguener G."/>
            <person name="Darino M."/>
            <person name="Turjanski A."/>
            <person name="Kreff E."/>
            <person name="Dieguez M.J."/>
            <person name="Sacco F."/>
        </authorList>
    </citation>
    <scope>NUCLEOTIDE SEQUENCE [LARGE SCALE GENOMIC DNA]</scope>
    <source>
        <strain evidence="8 9">RO10H11247</strain>
    </source>
</reference>
<keyword evidence="2" id="KW-0964">Secreted</keyword>
<sequence>MFSGAALFAAVLASLSLAHAAPDNATASPPAANIPQCAANCMSIKINEAAGWFGQGEVSSYCQHPEFLTAYNTCLKDNCKEADMEAGKQAGLAACAGATPNAGAQAGNTTVGHSPNNSTAHLSGPANAPGDNSTFTPNKTGTNPATATNTPSTSGLNGALTPTSANATNSTTNAPNRFSGTVGSAASNASSQAGAATAISSSSALLFTAISSCALSLFL</sequence>
<dbReference type="AlphaFoldDB" id="A0A0L6V9B6"/>
<dbReference type="InterPro" id="IPR008427">
    <property type="entry name" value="Extracellular_membr_CFEM_dom"/>
</dbReference>
<accession>A0A0L6V9B6</accession>
<evidence type="ECO:0000259" key="7">
    <source>
        <dbReference type="PROSITE" id="PS52012"/>
    </source>
</evidence>
<evidence type="ECO:0000313" key="9">
    <source>
        <dbReference type="Proteomes" id="UP000037035"/>
    </source>
</evidence>
<comment type="subcellular location">
    <subcellularLocation>
        <location evidence="1">Secreted</location>
    </subcellularLocation>
</comment>
<evidence type="ECO:0000256" key="3">
    <source>
        <dbReference type="ARBA" id="ARBA00022729"/>
    </source>
</evidence>
<dbReference type="VEuPathDB" id="FungiDB:VP01_2177g2"/>
<dbReference type="GO" id="GO:0005576">
    <property type="term" value="C:extracellular region"/>
    <property type="evidence" value="ECO:0007669"/>
    <property type="project" value="UniProtKB-SubCell"/>
</dbReference>
<feature type="signal peptide" evidence="6">
    <location>
        <begin position="1"/>
        <end position="20"/>
    </location>
</feature>
<dbReference type="Pfam" id="PF05730">
    <property type="entry name" value="CFEM"/>
    <property type="match status" value="1"/>
</dbReference>
<evidence type="ECO:0000256" key="1">
    <source>
        <dbReference type="ARBA" id="ARBA00004613"/>
    </source>
</evidence>
<name>A0A0L6V9B6_9BASI</name>
<dbReference type="SMART" id="SM00747">
    <property type="entry name" value="CFEM"/>
    <property type="match status" value="1"/>
</dbReference>
<feature type="compositionally biased region" description="Polar residues" evidence="5">
    <location>
        <begin position="130"/>
        <end position="139"/>
    </location>
</feature>
<keyword evidence="9" id="KW-1185">Reference proteome</keyword>
<gene>
    <name evidence="8" type="ORF">VP01_2177g2</name>
</gene>
<feature type="domain" description="CFEM" evidence="7">
    <location>
        <begin position="9"/>
        <end position="122"/>
    </location>
</feature>
<dbReference type="PROSITE" id="PS52012">
    <property type="entry name" value="CFEM"/>
    <property type="match status" value="1"/>
</dbReference>
<evidence type="ECO:0000313" key="8">
    <source>
        <dbReference type="EMBL" id="KNZ57366.1"/>
    </source>
</evidence>
<dbReference type="EMBL" id="LAVV01007033">
    <property type="protein sequence ID" value="KNZ57366.1"/>
    <property type="molecule type" value="Genomic_DNA"/>
</dbReference>
<comment type="caution">
    <text evidence="8">The sequence shown here is derived from an EMBL/GenBank/DDBJ whole genome shotgun (WGS) entry which is preliminary data.</text>
</comment>
<evidence type="ECO:0000256" key="2">
    <source>
        <dbReference type="ARBA" id="ARBA00022525"/>
    </source>
</evidence>
<keyword evidence="4" id="KW-1015">Disulfide bond</keyword>
<dbReference type="OrthoDB" id="2507444at2759"/>
<dbReference type="STRING" id="27349.A0A0L6V9B6"/>
<feature type="compositionally biased region" description="Polar residues" evidence="5">
    <location>
        <begin position="108"/>
        <end position="121"/>
    </location>
</feature>
<feature type="chain" id="PRO_5005568383" description="CFEM domain-containing protein" evidence="6">
    <location>
        <begin position="21"/>
        <end position="219"/>
    </location>
</feature>
<proteinExistence type="predicted"/>
<evidence type="ECO:0000256" key="6">
    <source>
        <dbReference type="SAM" id="SignalP"/>
    </source>
</evidence>
<feature type="region of interest" description="Disordered" evidence="5">
    <location>
        <begin position="106"/>
        <end position="173"/>
    </location>
</feature>
<evidence type="ECO:0000256" key="4">
    <source>
        <dbReference type="ARBA" id="ARBA00023157"/>
    </source>
</evidence>
<protein>
    <recommendedName>
        <fullName evidence="7">CFEM domain-containing protein</fullName>
    </recommendedName>
</protein>
<keyword evidence="3 6" id="KW-0732">Signal</keyword>
<organism evidence="8 9">
    <name type="scientific">Puccinia sorghi</name>
    <dbReference type="NCBI Taxonomy" id="27349"/>
    <lineage>
        <taxon>Eukaryota</taxon>
        <taxon>Fungi</taxon>
        <taxon>Dikarya</taxon>
        <taxon>Basidiomycota</taxon>
        <taxon>Pucciniomycotina</taxon>
        <taxon>Pucciniomycetes</taxon>
        <taxon>Pucciniales</taxon>
        <taxon>Pucciniaceae</taxon>
        <taxon>Puccinia</taxon>
    </lineage>
</organism>
<feature type="compositionally biased region" description="Low complexity" evidence="5">
    <location>
        <begin position="140"/>
        <end position="173"/>
    </location>
</feature>
<dbReference type="Proteomes" id="UP000037035">
    <property type="component" value="Unassembled WGS sequence"/>
</dbReference>